<evidence type="ECO:0000313" key="2">
    <source>
        <dbReference type="Proteomes" id="UP000293952"/>
    </source>
</evidence>
<protein>
    <submittedName>
        <fullName evidence="1">Uncharacterized protein</fullName>
    </submittedName>
</protein>
<name>A0A4Q4KRH8_9FLAO</name>
<dbReference type="Proteomes" id="UP000293952">
    <property type="component" value="Unassembled WGS sequence"/>
</dbReference>
<gene>
    <name evidence="1" type="ORF">ERX46_02560</name>
</gene>
<keyword evidence="2" id="KW-1185">Reference proteome</keyword>
<accession>A0A4Q4KRH8</accession>
<reference evidence="1 2" key="1">
    <citation type="submission" date="2019-02" db="EMBL/GenBank/DDBJ databases">
        <title>Genome sequence of the sea-ice species Brumimicrobium glaciale.</title>
        <authorList>
            <person name="Bowman J.P."/>
        </authorList>
    </citation>
    <scope>NUCLEOTIDE SEQUENCE [LARGE SCALE GENOMIC DNA]</scope>
    <source>
        <strain evidence="1 2">IC156</strain>
    </source>
</reference>
<proteinExistence type="predicted"/>
<organism evidence="1 2">
    <name type="scientific">Brumimicrobium glaciale</name>
    <dbReference type="NCBI Taxonomy" id="200475"/>
    <lineage>
        <taxon>Bacteria</taxon>
        <taxon>Pseudomonadati</taxon>
        <taxon>Bacteroidota</taxon>
        <taxon>Flavobacteriia</taxon>
        <taxon>Flavobacteriales</taxon>
        <taxon>Crocinitomicaceae</taxon>
        <taxon>Brumimicrobium</taxon>
    </lineage>
</organism>
<sequence length="108" mass="13004">MEQEYLGQIRIPTDEEYKRLTNYSDLSLVDRRREKVATLCRRQVPKARLARWFKFDAMLDMKDRVEWEILMNTVMNTGRGKGWIKDDKITPFDYEQDAIDRTNAERGR</sequence>
<dbReference type="AlphaFoldDB" id="A0A4Q4KRH8"/>
<dbReference type="EMBL" id="SETE01000001">
    <property type="protein sequence ID" value="RYM35893.1"/>
    <property type="molecule type" value="Genomic_DNA"/>
</dbReference>
<evidence type="ECO:0000313" key="1">
    <source>
        <dbReference type="EMBL" id="RYM35893.1"/>
    </source>
</evidence>
<dbReference type="RefSeq" id="WP_130092259.1">
    <property type="nucleotide sequence ID" value="NZ_SETE01000001.1"/>
</dbReference>
<comment type="caution">
    <text evidence="1">The sequence shown here is derived from an EMBL/GenBank/DDBJ whole genome shotgun (WGS) entry which is preliminary data.</text>
</comment>